<feature type="region of interest" description="Disordered" evidence="2">
    <location>
        <begin position="245"/>
        <end position="264"/>
    </location>
</feature>
<sequence>MGQYNSTDTDPGDHHSIQRTDQDEEYMQYQKALLTRSPNLHGIRESLSFKRTTSGQSLNTLSMEQEDLLNQVNLRDELLNCEHKELFQFLQEDTENSNSYANYHTCEADTDSLLLDSKKEGSVFSPPRKASTSSLKSNLSYLSNSILQQLEQKQNSIAESIDKVFGRGDNSSNGHKLDEEPLVGNSEFDNIIESFERELEEIKQSTTSLERRLSTLSEPSPIEDDPSKTICSFLKDIESASITSGVQMRQNGSSSRSSVKLKRRSLEKQKKIDDDFNVANEIRKICDELQKPCMEMGATSPFQRRKHDPFSTTFDKIKR</sequence>
<reference evidence="4" key="1">
    <citation type="submission" date="2013-02" db="EMBL/GenBank/DDBJ databases">
        <authorList>
            <person name="Hughes D."/>
        </authorList>
    </citation>
    <scope>NUCLEOTIDE SEQUENCE</scope>
    <source>
        <strain>Durham</strain>
        <strain evidence="4">NC isolate 2 -- Noor lab</strain>
    </source>
</reference>
<feature type="compositionally biased region" description="Polar residues" evidence="2">
    <location>
        <begin position="310"/>
        <end position="319"/>
    </location>
</feature>
<dbReference type="EnsemblMetazoa" id="MESCA011005-RA">
    <property type="protein sequence ID" value="MESCA011005-PA"/>
    <property type="gene ID" value="MESCA011005"/>
</dbReference>
<dbReference type="HOGENOM" id="CLU_873115_0_0_1"/>
<accession>T1H407</accession>
<feature type="coiled-coil region" evidence="1">
    <location>
        <begin position="185"/>
        <end position="212"/>
    </location>
</feature>
<feature type="region of interest" description="Disordered" evidence="2">
    <location>
        <begin position="300"/>
        <end position="319"/>
    </location>
</feature>
<feature type="compositionally biased region" description="Basic and acidic residues" evidence="2">
    <location>
        <begin position="11"/>
        <end position="20"/>
    </location>
</feature>
<keyword evidence="4" id="KW-1185">Reference proteome</keyword>
<reference evidence="3" key="2">
    <citation type="submission" date="2015-06" db="UniProtKB">
        <authorList>
            <consortium name="EnsemblMetazoa"/>
        </authorList>
    </citation>
    <scope>IDENTIFICATION</scope>
</reference>
<protein>
    <submittedName>
        <fullName evidence="3">Uncharacterized protein</fullName>
    </submittedName>
</protein>
<evidence type="ECO:0000256" key="1">
    <source>
        <dbReference type="SAM" id="Coils"/>
    </source>
</evidence>
<organism evidence="3 4">
    <name type="scientific">Megaselia scalaris</name>
    <name type="common">Humpbacked fly</name>
    <name type="synonym">Phora scalaris</name>
    <dbReference type="NCBI Taxonomy" id="36166"/>
    <lineage>
        <taxon>Eukaryota</taxon>
        <taxon>Metazoa</taxon>
        <taxon>Ecdysozoa</taxon>
        <taxon>Arthropoda</taxon>
        <taxon>Hexapoda</taxon>
        <taxon>Insecta</taxon>
        <taxon>Pterygota</taxon>
        <taxon>Neoptera</taxon>
        <taxon>Endopterygota</taxon>
        <taxon>Diptera</taxon>
        <taxon>Brachycera</taxon>
        <taxon>Muscomorpha</taxon>
        <taxon>Platypezoidea</taxon>
        <taxon>Phoridae</taxon>
        <taxon>Megaseliini</taxon>
        <taxon>Megaselia</taxon>
    </lineage>
</organism>
<dbReference type="AlphaFoldDB" id="T1H407"/>
<dbReference type="Proteomes" id="UP000015102">
    <property type="component" value="Unassembled WGS sequence"/>
</dbReference>
<name>T1H407_MEGSC</name>
<feature type="region of interest" description="Disordered" evidence="2">
    <location>
        <begin position="1"/>
        <end position="20"/>
    </location>
</feature>
<dbReference type="EMBL" id="CAQQ02042903">
    <property type="status" value="NOT_ANNOTATED_CDS"/>
    <property type="molecule type" value="Genomic_DNA"/>
</dbReference>
<evidence type="ECO:0000313" key="3">
    <source>
        <dbReference type="EnsemblMetazoa" id="MESCA011005-PA"/>
    </source>
</evidence>
<dbReference type="STRING" id="36166.T1H407"/>
<evidence type="ECO:0000256" key="2">
    <source>
        <dbReference type="SAM" id="MobiDB-lite"/>
    </source>
</evidence>
<evidence type="ECO:0000313" key="4">
    <source>
        <dbReference type="Proteomes" id="UP000015102"/>
    </source>
</evidence>
<proteinExistence type="predicted"/>
<dbReference type="EMBL" id="CAQQ02042904">
    <property type="status" value="NOT_ANNOTATED_CDS"/>
    <property type="molecule type" value="Genomic_DNA"/>
</dbReference>
<keyword evidence="1" id="KW-0175">Coiled coil</keyword>